<evidence type="ECO:0000313" key="5">
    <source>
        <dbReference type="Proteomes" id="UP001208186"/>
    </source>
</evidence>
<evidence type="ECO:0000313" key="4">
    <source>
        <dbReference type="EMBL" id="MCU4726929.1"/>
    </source>
</evidence>
<comment type="caution">
    <text evidence="4">The sequence shown here is derived from an EMBL/GenBank/DDBJ whole genome shotgun (WGS) entry which is preliminary data.</text>
</comment>
<dbReference type="Proteomes" id="UP001208186">
    <property type="component" value="Unassembled WGS sequence"/>
</dbReference>
<feature type="compositionally biased region" description="Polar residues" evidence="2">
    <location>
        <begin position="10"/>
        <end position="25"/>
    </location>
</feature>
<dbReference type="RefSeq" id="WP_315908529.1">
    <property type="nucleotide sequence ID" value="NZ_JAOPKC010000005.1"/>
</dbReference>
<feature type="region of interest" description="Disordered" evidence="2">
    <location>
        <begin position="1"/>
        <end position="37"/>
    </location>
</feature>
<proteinExistence type="predicted"/>
<dbReference type="Proteomes" id="UP001209746">
    <property type="component" value="Unassembled WGS sequence"/>
</dbReference>
<sequence length="130" mass="14129">MSSEPADPNPNDTESPSDDASNSPRLTIALPDGSTSVSDAIVTNREMLREPQEHGLATQEEITHLSEAIEGLSSKTQTATAKSEQTQATVDELQDVVEQQRRQIEELQSMVSSLADILGTEAEWETFDDA</sequence>
<evidence type="ECO:0000256" key="2">
    <source>
        <dbReference type="SAM" id="MobiDB-lite"/>
    </source>
</evidence>
<gene>
    <name evidence="4" type="ORF">OB914_08100</name>
    <name evidence="3" type="ORF">OB916_06765</name>
</gene>
<dbReference type="AlphaFoldDB" id="A0AAE3LHJ2"/>
<evidence type="ECO:0000256" key="1">
    <source>
        <dbReference type="SAM" id="Coils"/>
    </source>
</evidence>
<keyword evidence="1" id="KW-0175">Coiled coil</keyword>
<protein>
    <submittedName>
        <fullName evidence="4">DUF3450 domain-containing protein</fullName>
    </submittedName>
</protein>
<keyword evidence="5" id="KW-1185">Reference proteome</keyword>
<feature type="coiled-coil region" evidence="1">
    <location>
        <begin position="83"/>
        <end position="117"/>
    </location>
</feature>
<evidence type="ECO:0000313" key="6">
    <source>
        <dbReference type="Proteomes" id="UP001209746"/>
    </source>
</evidence>
<accession>A0AAE3LHJ2</accession>
<reference evidence="4" key="1">
    <citation type="submission" date="2023-02" db="EMBL/GenBank/DDBJ databases">
        <title>Enrichment on poylsaccharides allowed isolation of novel metabolic and taxonomic groups of Haloarchaea.</title>
        <authorList>
            <person name="Sorokin D.Y."/>
            <person name="Elcheninov A.G."/>
            <person name="Khizhniak T.V."/>
            <person name="Kolganova T.V."/>
            <person name="Kublanov I.V."/>
        </authorList>
    </citation>
    <scope>NUCLEOTIDE SEQUENCE</scope>
    <source>
        <strain evidence="3 5">HArc-curdl5-1</strain>
        <strain evidence="4">HArc-curdl7</strain>
    </source>
</reference>
<dbReference type="EMBL" id="JAOPKD010000006">
    <property type="protein sequence ID" value="MCU4726929.1"/>
    <property type="molecule type" value="Genomic_DNA"/>
</dbReference>
<name>A0AAE3LHJ2_9EURY</name>
<dbReference type="EMBL" id="JAOPKC010000005">
    <property type="protein sequence ID" value="MCU4717765.1"/>
    <property type="molecule type" value="Genomic_DNA"/>
</dbReference>
<organism evidence="4 6">
    <name type="scientific">Halapricum hydrolyticum</name>
    <dbReference type="NCBI Taxonomy" id="2979991"/>
    <lineage>
        <taxon>Archaea</taxon>
        <taxon>Methanobacteriati</taxon>
        <taxon>Methanobacteriota</taxon>
        <taxon>Stenosarchaea group</taxon>
        <taxon>Halobacteria</taxon>
        <taxon>Halobacteriales</taxon>
        <taxon>Haloarculaceae</taxon>
        <taxon>Halapricum</taxon>
    </lineage>
</organism>
<evidence type="ECO:0000313" key="3">
    <source>
        <dbReference type="EMBL" id="MCU4717765.1"/>
    </source>
</evidence>